<dbReference type="PROSITE" id="PS50294">
    <property type="entry name" value="WD_REPEATS_REGION"/>
    <property type="match status" value="2"/>
</dbReference>
<dbReference type="GO" id="GO:0004674">
    <property type="term" value="F:protein serine/threonine kinase activity"/>
    <property type="evidence" value="ECO:0007669"/>
    <property type="project" value="UniProtKB-KW"/>
</dbReference>
<evidence type="ECO:0000256" key="12">
    <source>
        <dbReference type="PROSITE-ProRule" id="PRU00221"/>
    </source>
</evidence>
<dbReference type="Gene3D" id="1.10.510.10">
    <property type="entry name" value="Transferase(Phosphotransferase) domain 1"/>
    <property type="match status" value="1"/>
</dbReference>
<dbReference type="GO" id="GO:0005813">
    <property type="term" value="C:centrosome"/>
    <property type="evidence" value="ECO:0007669"/>
    <property type="project" value="UniProtKB-SubCell"/>
</dbReference>
<feature type="binding site" evidence="14">
    <location>
        <position position="112"/>
    </location>
    <ligand>
        <name>ATP</name>
        <dbReference type="ChEBI" id="CHEBI:30616"/>
    </ligand>
</feature>
<keyword evidence="10 14" id="KW-0067">ATP-binding</keyword>
<dbReference type="GO" id="GO:0000922">
    <property type="term" value="C:spindle pole"/>
    <property type="evidence" value="ECO:0007669"/>
    <property type="project" value="UniProtKB-SubCell"/>
</dbReference>
<feature type="domain" description="Protein kinase" evidence="15">
    <location>
        <begin position="83"/>
        <end position="403"/>
    </location>
</feature>
<evidence type="ECO:0000313" key="16">
    <source>
        <dbReference type="EMBL" id="APZ91138.1"/>
    </source>
</evidence>
<dbReference type="InterPro" id="IPR036322">
    <property type="entry name" value="WD40_repeat_dom_sf"/>
</dbReference>
<proteinExistence type="inferred from homology"/>
<dbReference type="RefSeq" id="WP_077022945.1">
    <property type="nucleotide sequence ID" value="NZ_CP017641.1"/>
</dbReference>
<reference evidence="16 17" key="1">
    <citation type="journal article" date="2016" name="Front. Microbiol.">
        <title>Fuerstia marisgermanicae gen. nov., sp. nov., an Unusual Member of the Phylum Planctomycetes from the German Wadden Sea.</title>
        <authorList>
            <person name="Kohn T."/>
            <person name="Heuer A."/>
            <person name="Jogler M."/>
            <person name="Vollmers J."/>
            <person name="Boedeker C."/>
            <person name="Bunk B."/>
            <person name="Rast P."/>
            <person name="Borchert D."/>
            <person name="Glockner I."/>
            <person name="Freese H.M."/>
            <person name="Klenk H.P."/>
            <person name="Overmann J."/>
            <person name="Kaster A.K."/>
            <person name="Rohde M."/>
            <person name="Wiegand S."/>
            <person name="Jogler C."/>
        </authorList>
    </citation>
    <scope>NUCLEOTIDE SEQUENCE [LARGE SCALE GENOMIC DNA]</scope>
    <source>
        <strain evidence="16 17">NH11</strain>
    </source>
</reference>
<dbReference type="Pfam" id="PF13429">
    <property type="entry name" value="TPR_15"/>
    <property type="match status" value="1"/>
</dbReference>
<evidence type="ECO:0000259" key="15">
    <source>
        <dbReference type="PROSITE" id="PS50011"/>
    </source>
</evidence>
<dbReference type="EC" id="2.7.11.1" evidence="16"/>
<dbReference type="PROSITE" id="PS00108">
    <property type="entry name" value="PROTEIN_KINASE_ST"/>
    <property type="match status" value="1"/>
</dbReference>
<dbReference type="SUPFAM" id="SSF50978">
    <property type="entry name" value="WD40 repeat-like"/>
    <property type="match status" value="1"/>
</dbReference>
<dbReference type="SUPFAM" id="SSF48452">
    <property type="entry name" value="TPR-like"/>
    <property type="match status" value="1"/>
</dbReference>
<keyword evidence="11" id="KW-0206">Cytoskeleton</keyword>
<feature type="repeat" description="TPR" evidence="13">
    <location>
        <begin position="1221"/>
        <end position="1254"/>
    </location>
</feature>
<dbReference type="InterPro" id="IPR000719">
    <property type="entry name" value="Prot_kinase_dom"/>
</dbReference>
<evidence type="ECO:0000313" key="17">
    <source>
        <dbReference type="Proteomes" id="UP000187735"/>
    </source>
</evidence>
<keyword evidence="6 16" id="KW-0808">Transferase</keyword>
<dbReference type="InterPro" id="IPR001245">
    <property type="entry name" value="Ser-Thr/Tyr_kinase_cat_dom"/>
</dbReference>
<dbReference type="PANTHER" id="PTHR43289:SF34">
    <property type="entry name" value="SERINE_THREONINE-PROTEIN KINASE YBDM-RELATED"/>
    <property type="match status" value="1"/>
</dbReference>
<dbReference type="InterPro" id="IPR019775">
    <property type="entry name" value="WD40_repeat_CS"/>
</dbReference>
<dbReference type="InterPro" id="IPR011990">
    <property type="entry name" value="TPR-like_helical_dom_sf"/>
</dbReference>
<protein>
    <submittedName>
        <fullName evidence="16">Serine/threonine-protein kinase PrkC</fullName>
        <ecNumber evidence="16">2.7.11.1</ecNumber>
    </submittedName>
</protein>
<dbReference type="InterPro" id="IPR001680">
    <property type="entry name" value="WD40_rpt"/>
</dbReference>
<feature type="repeat" description="WD" evidence="12">
    <location>
        <begin position="769"/>
        <end position="801"/>
    </location>
</feature>
<dbReference type="STRING" id="1891926.Fuma_00724"/>
<dbReference type="GO" id="GO:0005524">
    <property type="term" value="F:ATP binding"/>
    <property type="evidence" value="ECO:0007669"/>
    <property type="project" value="UniProtKB-UniRule"/>
</dbReference>
<dbReference type="SUPFAM" id="SSF82171">
    <property type="entry name" value="DPP6 N-terminal domain-like"/>
    <property type="match status" value="1"/>
</dbReference>
<dbReference type="InterPro" id="IPR008271">
    <property type="entry name" value="Ser/Thr_kinase_AS"/>
</dbReference>
<dbReference type="PROSITE" id="PS50005">
    <property type="entry name" value="TPR"/>
    <property type="match status" value="1"/>
</dbReference>
<dbReference type="EMBL" id="CP017641">
    <property type="protein sequence ID" value="APZ91138.1"/>
    <property type="molecule type" value="Genomic_DNA"/>
</dbReference>
<keyword evidence="8 14" id="KW-0547">Nucleotide-binding</keyword>
<comment type="subcellular location">
    <subcellularLocation>
        <location evidence="1">Cytoplasm</location>
        <location evidence="1">Cytoskeleton</location>
        <location evidence="1">Microtubule organizing center</location>
        <location evidence="1">Centrosome</location>
    </subcellularLocation>
    <subcellularLocation>
        <location evidence="2">Cytoplasm</location>
        <location evidence="2">Cytoskeleton</location>
        <location evidence="2">Spindle pole</location>
    </subcellularLocation>
</comment>
<evidence type="ECO:0000256" key="9">
    <source>
        <dbReference type="ARBA" id="ARBA00022777"/>
    </source>
</evidence>
<keyword evidence="13" id="KW-0802">TPR repeat</keyword>
<sequence>MTTDGDIDDKLGPLMDEFLSRKRQGEYPSLSEFVQRHPELEQEIRELFPAVAMMEQAEVSEPLHDGGAAVTPDGTELKRLGDFRIIREIGRGGMGVVYEAIQESLGRHVALKLLPWQSMADSRQVKRFQREARIAASLHHSNIVPVYGVGEADGLHFLAMQYIHGQSLDSVLRELQQLRNDAGARQPSSVSPIEVDVARHPMEDASALSGVSSSLLQSASGSSSHADYFRHAAELMANVADALDYAHSQGVLHRDIKPANLMLDVEKNIWITDFGLARAGDTAEALDTDTPHEADNLTQTGDLIGTLRYLAPERFQGTNDCRSDVYSLGLTLFEFLTLQPAFRAADRATLIREITTSPLPLPRSLIPDIPRDLETIVMKASHPDPRLRYGAAADMAKDLRRFLDDKPIVARRASPWKRCQLWCRRNPAVAALSGLALTLLVMVAIVSSVAAVKLSSRQNELLLSLDRATNAEIREREANDQATENLFEAYAARAKSGREGFRPGRAFDGLEAIANASALRDRLHVDDRQIERLRNEAIACLGLVDVKPDIDRPDPGIPHSFERWGFDSQMERYARVSSTGGIDVMTVEKGDHVAHFSRGWDPLYPPYTRFSSDDRYLAVMGSHDSGVTRLEIWHTGDWTPYLPSVPSSAESFAHAFAFSDDGQLATWIGNNQLIVFDLKSRRVVQRRVFDYSPDFVTFCHSGCHIAIGWGAGVAVFDWRSDAELTVIPHQEYVRDADFSHSGRFLATACYDHMAYVWDLQNPERPIATCSGHTSKVLKAEFSPDDCVLMTTAWDDTTRLWNPWIGNQLLRINRYATGFSKDGKWLGLQETGDSVGRFQFQPAPACRVLSWESDDDRYAGVHGIAFHPDGSFLAHTAGDQVVIRTWPDATVLHVLRCPRLVRNLSFDVTGEFLFAGVDGCMIRWKTDSLAAIDTTELEGTRSEVAGQADVVVEVELTHAADVAFLNMSGGKAYEFDPTSSDLTMGTPLAAEWTDWFVAAKPDGSVYALSGKYTDLVRAFRREDQSEVFRYELPDETAARIDFSPTGHQLLMCARNALHVFDAQTWEIAATIPLRNTGYARAAWSPDGRLLAAHDGEEILLLEADHWTPLARFQNPYGESYSKAGPEAVLGLTFSPDQRYLASGTGTSAHSLYVWDVHEVRRQLGTMKLDWDATPLPAKRSVAVPPADHLGKCFCELPVSSQDRLVQKQKRLEELLSDDPTNRELLYQYATLLSESGLTEEAIAAYDRSLTIKPDDVHVLGKRTWLLLKSRRNKEAARDCERILELSGDDNGRWSWASHTLAWLMLIGEPALRDDDRALQLMEEAVRRTPDDTLVANTYGLALCRAGRFEEAVTVLKANLERPANTSAATDYLCLAWAQHAEGDSIASTEAWNAAMRTWFADKEVMPLNVIEFQRLSREVAVEIAP</sequence>
<evidence type="ECO:0000256" key="6">
    <source>
        <dbReference type="ARBA" id="ARBA00022679"/>
    </source>
</evidence>
<dbReference type="PROSITE" id="PS50082">
    <property type="entry name" value="WD_REPEATS_2"/>
    <property type="match status" value="2"/>
</dbReference>
<dbReference type="Pfam" id="PF07714">
    <property type="entry name" value="PK_Tyr_Ser-Thr"/>
    <property type="match status" value="1"/>
</dbReference>
<keyword evidence="7" id="KW-0677">Repeat</keyword>
<dbReference type="PROSITE" id="PS00678">
    <property type="entry name" value="WD_REPEATS_1"/>
    <property type="match status" value="1"/>
</dbReference>
<dbReference type="InterPro" id="IPR019734">
    <property type="entry name" value="TPR_rpt"/>
</dbReference>
<evidence type="ECO:0000256" key="8">
    <source>
        <dbReference type="ARBA" id="ARBA00022741"/>
    </source>
</evidence>
<evidence type="ECO:0000256" key="13">
    <source>
        <dbReference type="PROSITE-ProRule" id="PRU00339"/>
    </source>
</evidence>
<evidence type="ECO:0000256" key="2">
    <source>
        <dbReference type="ARBA" id="ARBA00004647"/>
    </source>
</evidence>
<dbReference type="KEGG" id="fmr:Fuma_00724"/>
<dbReference type="SUPFAM" id="SSF56112">
    <property type="entry name" value="Protein kinase-like (PK-like)"/>
    <property type="match status" value="1"/>
</dbReference>
<organism evidence="16 17">
    <name type="scientific">Fuerstiella marisgermanici</name>
    <dbReference type="NCBI Taxonomy" id="1891926"/>
    <lineage>
        <taxon>Bacteria</taxon>
        <taxon>Pseudomonadati</taxon>
        <taxon>Planctomycetota</taxon>
        <taxon>Planctomycetia</taxon>
        <taxon>Planctomycetales</taxon>
        <taxon>Planctomycetaceae</taxon>
        <taxon>Fuerstiella</taxon>
    </lineage>
</organism>
<dbReference type="Proteomes" id="UP000187735">
    <property type="component" value="Chromosome"/>
</dbReference>
<dbReference type="Gene3D" id="2.130.10.10">
    <property type="entry name" value="YVTN repeat-like/Quinoprotein amine dehydrogenase"/>
    <property type="match status" value="4"/>
</dbReference>
<evidence type="ECO:0000256" key="14">
    <source>
        <dbReference type="PROSITE-ProRule" id="PRU10141"/>
    </source>
</evidence>
<dbReference type="OrthoDB" id="6111975at2"/>
<gene>
    <name evidence="16" type="primary">prkC_2</name>
    <name evidence="16" type="ORF">Fuma_00724</name>
</gene>
<dbReference type="InterPro" id="IPR015943">
    <property type="entry name" value="WD40/YVTN_repeat-like_dom_sf"/>
</dbReference>
<evidence type="ECO:0000256" key="1">
    <source>
        <dbReference type="ARBA" id="ARBA00004300"/>
    </source>
</evidence>
<comment type="similarity">
    <text evidence="3">Belongs to the protein kinase superfamily. NEK Ser/Thr protein kinase family. NIMA subfamily.</text>
</comment>
<dbReference type="Gene3D" id="3.30.200.20">
    <property type="entry name" value="Phosphorylase Kinase, domain 1"/>
    <property type="match status" value="1"/>
</dbReference>
<dbReference type="PANTHER" id="PTHR43289">
    <property type="entry name" value="MITOGEN-ACTIVATED PROTEIN KINASE KINASE KINASE 20-RELATED"/>
    <property type="match status" value="1"/>
</dbReference>
<keyword evidence="17" id="KW-1185">Reference proteome</keyword>
<keyword evidence="11" id="KW-0963">Cytoplasm</keyword>
<dbReference type="InterPro" id="IPR011009">
    <property type="entry name" value="Kinase-like_dom_sf"/>
</dbReference>
<evidence type="ECO:0000256" key="7">
    <source>
        <dbReference type="ARBA" id="ARBA00022737"/>
    </source>
</evidence>
<evidence type="ECO:0000256" key="10">
    <source>
        <dbReference type="ARBA" id="ARBA00022840"/>
    </source>
</evidence>
<dbReference type="PROSITE" id="PS50011">
    <property type="entry name" value="PROTEIN_KINASE_DOM"/>
    <property type="match status" value="1"/>
</dbReference>
<name>A0A1P8WAP4_9PLAN</name>
<evidence type="ECO:0000256" key="3">
    <source>
        <dbReference type="ARBA" id="ARBA00010886"/>
    </source>
</evidence>
<dbReference type="SMART" id="SM00220">
    <property type="entry name" value="S_TKc"/>
    <property type="match status" value="1"/>
</dbReference>
<dbReference type="Gene3D" id="1.25.40.10">
    <property type="entry name" value="Tetratricopeptide repeat domain"/>
    <property type="match status" value="2"/>
</dbReference>
<keyword evidence="4" id="KW-0723">Serine/threonine-protein kinase</keyword>
<evidence type="ECO:0000256" key="4">
    <source>
        <dbReference type="ARBA" id="ARBA00022527"/>
    </source>
</evidence>
<accession>A0A1P8WAP4</accession>
<dbReference type="CDD" id="cd14014">
    <property type="entry name" value="STKc_PknB_like"/>
    <property type="match status" value="1"/>
</dbReference>
<dbReference type="Pfam" id="PF00400">
    <property type="entry name" value="WD40"/>
    <property type="match status" value="3"/>
</dbReference>
<dbReference type="InterPro" id="IPR017441">
    <property type="entry name" value="Protein_kinase_ATP_BS"/>
</dbReference>
<keyword evidence="9 16" id="KW-0418">Kinase</keyword>
<evidence type="ECO:0000256" key="11">
    <source>
        <dbReference type="ARBA" id="ARBA00023212"/>
    </source>
</evidence>
<dbReference type="SMART" id="SM00320">
    <property type="entry name" value="WD40"/>
    <property type="match status" value="7"/>
</dbReference>
<keyword evidence="5 12" id="KW-0853">WD repeat</keyword>
<feature type="repeat" description="WD" evidence="12">
    <location>
        <begin position="726"/>
        <end position="767"/>
    </location>
</feature>
<dbReference type="PROSITE" id="PS00107">
    <property type="entry name" value="PROTEIN_KINASE_ATP"/>
    <property type="match status" value="1"/>
</dbReference>
<evidence type="ECO:0000256" key="5">
    <source>
        <dbReference type="ARBA" id="ARBA00022574"/>
    </source>
</evidence>